<dbReference type="Proteomes" id="UP000706926">
    <property type="component" value="Unassembled WGS sequence"/>
</dbReference>
<evidence type="ECO:0000256" key="2">
    <source>
        <dbReference type="RuleBase" id="RU003457"/>
    </source>
</evidence>
<dbReference type="InterPro" id="IPR012093">
    <property type="entry name" value="Pirin"/>
</dbReference>
<organism evidence="4 5">
    <name type="scientific">Paenibacillus lactis</name>
    <dbReference type="NCBI Taxonomy" id="228574"/>
    <lineage>
        <taxon>Bacteria</taxon>
        <taxon>Bacillati</taxon>
        <taxon>Bacillota</taxon>
        <taxon>Bacilli</taxon>
        <taxon>Bacillales</taxon>
        <taxon>Paenibacillaceae</taxon>
        <taxon>Paenibacillus</taxon>
    </lineage>
</organism>
<keyword evidence="5" id="KW-1185">Reference proteome</keyword>
<accession>A0ABS4F5M4</accession>
<evidence type="ECO:0000313" key="4">
    <source>
        <dbReference type="EMBL" id="MBP1891553.1"/>
    </source>
</evidence>
<dbReference type="SUPFAM" id="SSF51182">
    <property type="entry name" value="RmlC-like cupins"/>
    <property type="match status" value="1"/>
</dbReference>
<reference evidence="4 5" key="1">
    <citation type="submission" date="2021-03" db="EMBL/GenBank/DDBJ databases">
        <title>Genomic Encyclopedia of Type Strains, Phase IV (KMG-IV): sequencing the most valuable type-strain genomes for metagenomic binning, comparative biology and taxonomic classification.</title>
        <authorList>
            <person name="Goeker M."/>
        </authorList>
    </citation>
    <scope>NUCLEOTIDE SEQUENCE [LARGE SCALE GENOMIC DNA]</scope>
    <source>
        <strain evidence="4 5">DSM 15596</strain>
    </source>
</reference>
<dbReference type="InterPro" id="IPR003829">
    <property type="entry name" value="Pirin_N_dom"/>
</dbReference>
<dbReference type="EMBL" id="JAGGKI010000002">
    <property type="protein sequence ID" value="MBP1891553.1"/>
    <property type="molecule type" value="Genomic_DNA"/>
</dbReference>
<dbReference type="RefSeq" id="WP_007132445.1">
    <property type="nucleotide sequence ID" value="NZ_BOSA01000001.1"/>
</dbReference>
<evidence type="ECO:0000256" key="1">
    <source>
        <dbReference type="ARBA" id="ARBA00008416"/>
    </source>
</evidence>
<dbReference type="PANTHER" id="PTHR13903:SF8">
    <property type="entry name" value="PIRIN"/>
    <property type="match status" value="1"/>
</dbReference>
<gene>
    <name evidence="4" type="ORF">J2Z18_000625</name>
</gene>
<dbReference type="PANTHER" id="PTHR13903">
    <property type="entry name" value="PIRIN-RELATED"/>
    <property type="match status" value="1"/>
</dbReference>
<evidence type="ECO:0000313" key="5">
    <source>
        <dbReference type="Proteomes" id="UP000706926"/>
    </source>
</evidence>
<dbReference type="Gene3D" id="2.60.120.10">
    <property type="entry name" value="Jelly Rolls"/>
    <property type="match status" value="1"/>
</dbReference>
<sequence length="254" mass="28130">MIGKVYMPENYGKGSLDGGRIAELKPIGLSGEGSAVNRVGPIFYWSWFRSPIEGTVGEHPHQGFEIVTYMIQGTAVHQDSQGLRGETGAGGLQLMRAGSGLKHEEHYTGPDAEGFQIWLEPYLRDSLKQNPASRQYRQDVFPVNRIQGGSVTTLIGSGSPVDVSVDARMLDIQILAGHEAKYELKPGRYAAALTVRGKGKFNSGEDELVFHHRDFVVMKSEEGEWLTLKAQDNLRMILIDVPEDPGYRLYAKRP</sequence>
<feature type="domain" description="Pirin N-terminal" evidence="3">
    <location>
        <begin position="52"/>
        <end position="119"/>
    </location>
</feature>
<comment type="similarity">
    <text evidence="1 2">Belongs to the pirin family.</text>
</comment>
<proteinExistence type="inferred from homology"/>
<evidence type="ECO:0000259" key="3">
    <source>
        <dbReference type="Pfam" id="PF02678"/>
    </source>
</evidence>
<comment type="caution">
    <text evidence="4">The sequence shown here is derived from an EMBL/GenBank/DDBJ whole genome shotgun (WGS) entry which is preliminary data.</text>
</comment>
<dbReference type="Pfam" id="PF02678">
    <property type="entry name" value="Pirin"/>
    <property type="match status" value="1"/>
</dbReference>
<protein>
    <submittedName>
        <fullName evidence="4">Redox-sensitive bicupin YhaK (Pirin superfamily)</fullName>
    </submittedName>
</protein>
<name>A0ABS4F5M4_9BACL</name>
<dbReference type="InterPro" id="IPR011051">
    <property type="entry name" value="RmlC_Cupin_sf"/>
</dbReference>
<dbReference type="GeneID" id="95402672"/>
<dbReference type="InterPro" id="IPR014710">
    <property type="entry name" value="RmlC-like_jellyroll"/>
</dbReference>